<evidence type="ECO:0008006" key="4">
    <source>
        <dbReference type="Google" id="ProtNLM"/>
    </source>
</evidence>
<dbReference type="RefSeq" id="WP_109711201.1">
    <property type="nucleotide sequence ID" value="NZ_PPED02000001.1"/>
</dbReference>
<dbReference type="Gene3D" id="2.180.10.10">
    <property type="entry name" value="RHS repeat-associated core"/>
    <property type="match status" value="1"/>
</dbReference>
<dbReference type="InterPro" id="IPR022385">
    <property type="entry name" value="Rhs_assc_core"/>
</dbReference>
<organism evidence="2 3">
    <name type="scientific">Chryseobacterium phosphatilyticum</name>
    <dbReference type="NCBI Taxonomy" id="475075"/>
    <lineage>
        <taxon>Bacteria</taxon>
        <taxon>Pseudomonadati</taxon>
        <taxon>Bacteroidota</taxon>
        <taxon>Flavobacteriia</taxon>
        <taxon>Flavobacteriales</taxon>
        <taxon>Weeksellaceae</taxon>
        <taxon>Chryseobacterium group</taxon>
        <taxon>Chryseobacterium</taxon>
    </lineage>
</organism>
<evidence type="ECO:0000256" key="1">
    <source>
        <dbReference type="SAM" id="MobiDB-lite"/>
    </source>
</evidence>
<dbReference type="OrthoDB" id="2972467at2"/>
<dbReference type="SUPFAM" id="SSF55486">
    <property type="entry name" value="Metalloproteases ('zincins'), catalytic domain"/>
    <property type="match status" value="1"/>
</dbReference>
<dbReference type="Proteomes" id="UP000236594">
    <property type="component" value="Unassembled WGS sequence"/>
</dbReference>
<dbReference type="Gene3D" id="3.40.390.10">
    <property type="entry name" value="Collagenase (Catalytic Domain)"/>
    <property type="match status" value="1"/>
</dbReference>
<dbReference type="GO" id="GO:0008237">
    <property type="term" value="F:metallopeptidase activity"/>
    <property type="evidence" value="ECO:0007669"/>
    <property type="project" value="InterPro"/>
</dbReference>
<name>A0A316XED8_9FLAO</name>
<sequence>MNQFVYHYIGHLGNIRLAYYKDASGNVRIDRATHYYPFGLEFGGELSTSNSITPNYTYSSQGQEKQRETGWSSYRWRNYDAAMGRFFNVDPLSEKYAYQSHYNFSENRVVDGRELEGLEWANVKNDQGVITSRQLTVSITNSSTKLNDKQFNKLVESIKTDFSKTYGADGAKASLVVSDKATIKANVVDEKGTIVKDADGNEVGVAFKGGVTDTLGDSQKNGFTVAASNDGEKRGASDITRSFNHEAGHTVGLRHPFDPKQEVADVKQGATGVKISTVTSNLMNSDANKINPSSSGTKVTASQFKKMDELIQSQQPK</sequence>
<evidence type="ECO:0000313" key="2">
    <source>
        <dbReference type="EMBL" id="PWN72242.1"/>
    </source>
</evidence>
<comment type="caution">
    <text evidence="2">The sequence shown here is derived from an EMBL/GenBank/DDBJ whole genome shotgun (WGS) entry which is preliminary data.</text>
</comment>
<feature type="region of interest" description="Disordered" evidence="1">
    <location>
        <begin position="284"/>
        <end position="303"/>
    </location>
</feature>
<keyword evidence="3" id="KW-1185">Reference proteome</keyword>
<evidence type="ECO:0000313" key="3">
    <source>
        <dbReference type="Proteomes" id="UP000236594"/>
    </source>
</evidence>
<proteinExistence type="predicted"/>
<dbReference type="NCBIfam" id="TIGR03696">
    <property type="entry name" value="Rhs_assc_core"/>
    <property type="match status" value="1"/>
</dbReference>
<dbReference type="Pfam" id="PF13583">
    <property type="entry name" value="Reprolysin_4"/>
    <property type="match status" value="1"/>
</dbReference>
<accession>A0A316XED8</accession>
<dbReference type="EMBL" id="PPED02000001">
    <property type="protein sequence ID" value="PWN72242.1"/>
    <property type="molecule type" value="Genomic_DNA"/>
</dbReference>
<dbReference type="InterPro" id="IPR050708">
    <property type="entry name" value="T6SS_VgrG/RHS"/>
</dbReference>
<reference evidence="2 3" key="1">
    <citation type="submission" date="2018-04" db="EMBL/GenBank/DDBJ databases">
        <title>Draft Genome Sequence of Phosphate-Solubilizing Chryseobacterium sp. ISE14 that is a Biocontrol and Plant Growth-Promoting Rhizobacterium Isolated from Cucumber.</title>
        <authorList>
            <person name="Jeong J.-J."/>
            <person name="Sang M.K."/>
            <person name="Choi I.-G."/>
            <person name="Kim K.D."/>
        </authorList>
    </citation>
    <scope>NUCLEOTIDE SEQUENCE [LARGE SCALE GENOMIC DNA]</scope>
    <source>
        <strain evidence="2 3">ISE14</strain>
    </source>
</reference>
<protein>
    <recommendedName>
        <fullName evidence="4">RHS repeat-associated core domain-containing protein</fullName>
    </recommendedName>
</protein>
<dbReference type="InterPro" id="IPR024079">
    <property type="entry name" value="MetalloPept_cat_dom_sf"/>
</dbReference>
<dbReference type="AlphaFoldDB" id="A0A316XED8"/>
<gene>
    <name evidence="2" type="ORF">C1631_006485</name>
</gene>
<dbReference type="PANTHER" id="PTHR32305">
    <property type="match status" value="1"/>
</dbReference>
<dbReference type="PANTHER" id="PTHR32305:SF15">
    <property type="entry name" value="PROTEIN RHSA-RELATED"/>
    <property type="match status" value="1"/>
</dbReference>